<evidence type="ECO:0000259" key="4">
    <source>
        <dbReference type="PROSITE" id="PS50089"/>
    </source>
</evidence>
<evidence type="ECO:0000313" key="6">
    <source>
        <dbReference type="Proteomes" id="UP001165060"/>
    </source>
</evidence>
<keyword evidence="2" id="KW-0812">Transmembrane</keyword>
<gene>
    <name evidence="5" type="ORF">TeGR_g3333</name>
</gene>
<evidence type="ECO:0000256" key="1">
    <source>
        <dbReference type="PROSITE-ProRule" id="PRU00175"/>
    </source>
</evidence>
<accession>A0ABQ6N733</accession>
<dbReference type="SUPFAM" id="SSF57850">
    <property type="entry name" value="RING/U-box"/>
    <property type="match status" value="1"/>
</dbReference>
<reference evidence="5 6" key="1">
    <citation type="journal article" date="2023" name="Commun. Biol.">
        <title>Genome analysis of Parmales, the sister group of diatoms, reveals the evolutionary specialization of diatoms from phago-mixotrophs to photoautotrophs.</title>
        <authorList>
            <person name="Ban H."/>
            <person name="Sato S."/>
            <person name="Yoshikawa S."/>
            <person name="Yamada K."/>
            <person name="Nakamura Y."/>
            <person name="Ichinomiya M."/>
            <person name="Sato N."/>
            <person name="Blanc-Mathieu R."/>
            <person name="Endo H."/>
            <person name="Kuwata A."/>
            <person name="Ogata H."/>
        </authorList>
    </citation>
    <scope>NUCLEOTIDE SEQUENCE [LARGE SCALE GENOMIC DNA]</scope>
</reference>
<feature type="transmembrane region" description="Helical" evidence="2">
    <location>
        <begin position="505"/>
        <end position="524"/>
    </location>
</feature>
<dbReference type="EMBL" id="BRYB01002274">
    <property type="protein sequence ID" value="GMI42292.1"/>
    <property type="molecule type" value="Genomic_DNA"/>
</dbReference>
<dbReference type="Proteomes" id="UP001165060">
    <property type="component" value="Unassembled WGS sequence"/>
</dbReference>
<dbReference type="Pfam" id="PF13639">
    <property type="entry name" value="zf-RING_2"/>
    <property type="match status" value="1"/>
</dbReference>
<feature type="transmembrane region" description="Helical" evidence="2">
    <location>
        <begin position="640"/>
        <end position="663"/>
    </location>
</feature>
<keyword evidence="2" id="KW-1133">Transmembrane helix</keyword>
<dbReference type="InterPro" id="IPR013083">
    <property type="entry name" value="Znf_RING/FYVE/PHD"/>
</dbReference>
<dbReference type="InterPro" id="IPR001841">
    <property type="entry name" value="Znf_RING"/>
</dbReference>
<dbReference type="Gene3D" id="3.30.40.10">
    <property type="entry name" value="Zinc/RING finger domain, C3HC4 (zinc finger)"/>
    <property type="match status" value="1"/>
</dbReference>
<comment type="caution">
    <text evidence="5">The sequence shown here is derived from an EMBL/GenBank/DDBJ whole genome shotgun (WGS) entry which is preliminary data.</text>
</comment>
<feature type="transmembrane region" description="Helical" evidence="2">
    <location>
        <begin position="584"/>
        <end position="603"/>
    </location>
</feature>
<dbReference type="SMART" id="SM00184">
    <property type="entry name" value="RING"/>
    <property type="match status" value="1"/>
</dbReference>
<protein>
    <recommendedName>
        <fullName evidence="4">RING-type domain-containing protein</fullName>
    </recommendedName>
</protein>
<keyword evidence="1" id="KW-0479">Metal-binding</keyword>
<feature type="chain" id="PRO_5045710197" description="RING-type domain-containing protein" evidence="3">
    <location>
        <begin position="25"/>
        <end position="987"/>
    </location>
</feature>
<feature type="transmembrane region" description="Helical" evidence="2">
    <location>
        <begin position="110"/>
        <end position="130"/>
    </location>
</feature>
<organism evidence="5 6">
    <name type="scientific">Tetraparma gracilis</name>
    <dbReference type="NCBI Taxonomy" id="2962635"/>
    <lineage>
        <taxon>Eukaryota</taxon>
        <taxon>Sar</taxon>
        <taxon>Stramenopiles</taxon>
        <taxon>Ochrophyta</taxon>
        <taxon>Bolidophyceae</taxon>
        <taxon>Parmales</taxon>
        <taxon>Triparmaceae</taxon>
        <taxon>Tetraparma</taxon>
    </lineage>
</organism>
<keyword evidence="6" id="KW-1185">Reference proteome</keyword>
<dbReference type="PROSITE" id="PS50089">
    <property type="entry name" value="ZF_RING_2"/>
    <property type="match status" value="1"/>
</dbReference>
<sequence>MPSTPGGATARVLFGCLTLTYVSVHKYSSSPPPNPLALLSKLSSAFSDLTLTLTSPTPLPPAPSTSLLSRVFLTAPPSSPAPLPTSPILRAFSSLSTSLMGPPDSFQNTYPVLFVAVAIISSVSLLSLVVKAKKALWRLLKKEATPLPIRKMQKATIYASSLALLYDALSLFPTRPPLQTLLLVISSATLLASPSMWWHASTRNGDKAGASLLVFSGAATSLTFLRASQLCPPSSPHQSLSLLLSVFSGALVLRGVETLTGVYFVTPAVHKVYYGAVEPACAAVDKAALFLLRKVGVAINWLARSTRRFVLEPLGRLLRAAGRLVRSIALAARRYILEPLGRLLRAAGRLVRSTALAARRYILEPLGRLLGAADELARSTAGAALAALDNYVLKPLGNLRRLVASIARDYFLGPFTKLLSNISDLVLSPLREFLLLNFLRFIAGSKTAAVYSADLTKRVVRATQFRLLSPLLACLSNYVLSPLLRHSSFLVKHAFKSVINVLDALLKHVVSPLFTPGVALVAGYEFARHGSLRLQKRDGDVVSTLVFALAAATCSSAGLVLLGRRCRTRADWVRRRGFLKTARVLLGLAVALETVGVFAYSHADFGVLDFVGYACVKMYPAARAVSGYVVDAVRAVLGTAYDICCLVVQNVCGGIWAVALLVARAGKWLLKRFFKGLKRALVRVWRNPVLCLALCAAAVYGVVWVKTNHPEFSFRGEAQRIAGVVRGAVDATKDWAVWARIGALVSAAGDAGGEGAAKLVGLARLAGVAIAPAYKKAAALNAWRWFGSRTYAGSVALAHLSMSRLLRSCWAFGRGRDEKAGAVAEFAKAGTKFLVVPVIALGAALNGAAGDALASCLERAATPFLVVWGAVYMFATVKLASEWGGAGGELEEVRLRRGRSESAEGRGKALAEQVRSFEPGGGAVEIPNESCVACMTERGAGEKYKVLVCGHQPLCGGCLENWVAMKKKNAACPCCRQNLFQPYAGGN</sequence>
<name>A0ABQ6N733_9STRA</name>
<evidence type="ECO:0000256" key="3">
    <source>
        <dbReference type="SAM" id="SignalP"/>
    </source>
</evidence>
<feature type="signal peptide" evidence="3">
    <location>
        <begin position="1"/>
        <end position="24"/>
    </location>
</feature>
<keyword evidence="3" id="KW-0732">Signal</keyword>
<proteinExistence type="predicted"/>
<keyword evidence="1" id="KW-0862">Zinc</keyword>
<feature type="transmembrane region" description="Helical" evidence="2">
    <location>
        <begin position="544"/>
        <end position="563"/>
    </location>
</feature>
<feature type="domain" description="RING-type" evidence="4">
    <location>
        <begin position="931"/>
        <end position="976"/>
    </location>
</feature>
<keyword evidence="1" id="KW-0863">Zinc-finger</keyword>
<evidence type="ECO:0000313" key="5">
    <source>
        <dbReference type="EMBL" id="GMI42292.1"/>
    </source>
</evidence>
<evidence type="ECO:0000256" key="2">
    <source>
        <dbReference type="SAM" id="Phobius"/>
    </source>
</evidence>
<feature type="transmembrane region" description="Helical" evidence="2">
    <location>
        <begin position="684"/>
        <end position="705"/>
    </location>
</feature>
<keyword evidence="2" id="KW-0472">Membrane</keyword>